<keyword evidence="4" id="KW-1185">Reference proteome</keyword>
<dbReference type="Proteomes" id="UP000006671">
    <property type="component" value="Unassembled WGS sequence"/>
</dbReference>
<dbReference type="VEuPathDB" id="AmoebaDB:NAEGRDRAFT_79635"/>
<feature type="domain" description="Mut7-C RNAse" evidence="2">
    <location>
        <begin position="234"/>
        <end position="313"/>
    </location>
</feature>
<gene>
    <name evidence="3" type="ORF">NAEGRDRAFT_79635</name>
</gene>
<evidence type="ECO:0000259" key="2">
    <source>
        <dbReference type="Pfam" id="PF01927"/>
    </source>
</evidence>
<dbReference type="Pfam" id="PF01927">
    <property type="entry name" value="Mut7-C"/>
    <property type="match status" value="2"/>
</dbReference>
<dbReference type="OrthoDB" id="10261556at2759"/>
<accession>D2VEB7</accession>
<proteinExistence type="predicted"/>
<feature type="domain" description="Mut7-C RNAse" evidence="2">
    <location>
        <begin position="101"/>
        <end position="197"/>
    </location>
</feature>
<protein>
    <submittedName>
        <fullName evidence="3">Predicted protein</fullName>
    </submittedName>
</protein>
<evidence type="ECO:0000313" key="4">
    <source>
        <dbReference type="Proteomes" id="UP000006671"/>
    </source>
</evidence>
<evidence type="ECO:0000256" key="1">
    <source>
        <dbReference type="SAM" id="MobiDB-lite"/>
    </source>
</evidence>
<dbReference type="GeneID" id="8848304"/>
<feature type="region of interest" description="Disordered" evidence="1">
    <location>
        <begin position="183"/>
        <end position="203"/>
    </location>
</feature>
<dbReference type="OMA" id="KTKGRYN"/>
<feature type="compositionally biased region" description="Polar residues" evidence="1">
    <location>
        <begin position="188"/>
        <end position="201"/>
    </location>
</feature>
<dbReference type="eggNOG" id="ENOG502S0BM">
    <property type="taxonomic scope" value="Eukaryota"/>
</dbReference>
<organism evidence="4">
    <name type="scientific">Naegleria gruberi</name>
    <name type="common">Amoeba</name>
    <dbReference type="NCBI Taxonomy" id="5762"/>
    <lineage>
        <taxon>Eukaryota</taxon>
        <taxon>Discoba</taxon>
        <taxon>Heterolobosea</taxon>
        <taxon>Tetramitia</taxon>
        <taxon>Eutetramitia</taxon>
        <taxon>Vahlkampfiidae</taxon>
        <taxon>Naegleria</taxon>
    </lineage>
</organism>
<dbReference type="InParanoid" id="D2VEB7"/>
<dbReference type="EMBL" id="GG738866">
    <property type="protein sequence ID" value="EFC44770.1"/>
    <property type="molecule type" value="Genomic_DNA"/>
</dbReference>
<sequence>MSSGHNDSNNINLLDNNLETTLNTVGSSSAFGTSMQTLQDSDVFDDEMDEILASYKQEFDLEASALKELEEGSPTSDIENVNGPNNLDYSLDEVPVDDGEPKFVCDTTIPGVAKHLRMLGIDTLHHDNFSQNYILYLARTQHRTILTFSMKLQKNIDQILNNYKKKKERVEELKKKLNELQVEDETKPQISNSSATTSTPYNKWKETKEKIQTRIEQYEMDLSDPILSYPYKYYLLKTKGRYNQINEVVNTFKIRYIPEKMFTRCASCSGTLRKIPNKEEVKHLLEQNTYNDNDHYSMCNRCKQLFWGIHIENPAQREAVEKAIAFCEEYSYKGD</sequence>
<evidence type="ECO:0000313" key="3">
    <source>
        <dbReference type="EMBL" id="EFC44770.1"/>
    </source>
</evidence>
<reference evidence="3 4" key="1">
    <citation type="journal article" date="2010" name="Cell">
        <title>The genome of Naegleria gruberi illuminates early eukaryotic versatility.</title>
        <authorList>
            <person name="Fritz-Laylin L.K."/>
            <person name="Prochnik S.E."/>
            <person name="Ginger M.L."/>
            <person name="Dacks J.B."/>
            <person name="Carpenter M.L."/>
            <person name="Field M.C."/>
            <person name="Kuo A."/>
            <person name="Paredez A."/>
            <person name="Chapman J."/>
            <person name="Pham J."/>
            <person name="Shu S."/>
            <person name="Neupane R."/>
            <person name="Cipriano M."/>
            <person name="Mancuso J."/>
            <person name="Tu H."/>
            <person name="Salamov A."/>
            <person name="Lindquist E."/>
            <person name="Shapiro H."/>
            <person name="Lucas S."/>
            <person name="Grigoriev I.V."/>
            <person name="Cande W.Z."/>
            <person name="Fulton C."/>
            <person name="Rokhsar D.S."/>
            <person name="Dawson S.C."/>
        </authorList>
    </citation>
    <scope>NUCLEOTIDE SEQUENCE [LARGE SCALE GENOMIC DNA]</scope>
    <source>
        <strain evidence="3 4">NEG-M</strain>
    </source>
</reference>
<dbReference type="PANTHER" id="PTHR39081:SF1">
    <property type="entry name" value="MUT7-C RNASE DOMAIN-CONTAINING PROTEIN"/>
    <property type="match status" value="1"/>
</dbReference>
<name>D2VEB7_NAEGR</name>
<dbReference type="AlphaFoldDB" id="D2VEB7"/>
<dbReference type="InterPro" id="IPR002782">
    <property type="entry name" value="Mut7-C_RNAse_dom"/>
</dbReference>
<dbReference type="PANTHER" id="PTHR39081">
    <property type="entry name" value="MUT7-C DOMAIN-CONTAINING PROTEIN"/>
    <property type="match status" value="1"/>
</dbReference>
<dbReference type="RefSeq" id="XP_002677514.1">
    <property type="nucleotide sequence ID" value="XM_002677468.1"/>
</dbReference>
<dbReference type="KEGG" id="ngr:NAEGRDRAFT_79635"/>